<dbReference type="Pfam" id="PF08022">
    <property type="entry name" value="FAD_binding_8"/>
    <property type="match status" value="1"/>
</dbReference>
<dbReference type="InterPro" id="IPR017927">
    <property type="entry name" value="FAD-bd_FR_type"/>
</dbReference>
<keyword evidence="11" id="KW-0521">NADP</keyword>
<dbReference type="Proteomes" id="UP000887565">
    <property type="component" value="Unplaced"/>
</dbReference>
<dbReference type="PANTHER" id="PTHR11475">
    <property type="entry name" value="OXIDASE/PEROXIDASE"/>
    <property type="match status" value="1"/>
</dbReference>
<keyword evidence="6 20" id="KW-0812">Transmembrane</keyword>
<keyword evidence="4" id="KW-0575">Peroxidase</keyword>
<dbReference type="Gene3D" id="1.10.640.10">
    <property type="entry name" value="Haem peroxidase domain superfamily, animal type"/>
    <property type="match status" value="1"/>
</dbReference>
<evidence type="ECO:0000256" key="11">
    <source>
        <dbReference type="ARBA" id="ARBA00022857"/>
    </source>
</evidence>
<keyword evidence="19" id="KW-0408">Iron</keyword>
<dbReference type="InterPro" id="IPR011992">
    <property type="entry name" value="EF-hand-dom_pair"/>
</dbReference>
<organism evidence="24 25">
    <name type="scientific">Romanomermis culicivorax</name>
    <name type="common">Nematode worm</name>
    <dbReference type="NCBI Taxonomy" id="13658"/>
    <lineage>
        <taxon>Eukaryota</taxon>
        <taxon>Metazoa</taxon>
        <taxon>Ecdysozoa</taxon>
        <taxon>Nematoda</taxon>
        <taxon>Enoplea</taxon>
        <taxon>Dorylaimia</taxon>
        <taxon>Mermithida</taxon>
        <taxon>Mermithoidea</taxon>
        <taxon>Mermithidae</taxon>
        <taxon>Romanomermis</taxon>
    </lineage>
</organism>
<dbReference type="PROSITE" id="PS51384">
    <property type="entry name" value="FAD_FR"/>
    <property type="match status" value="1"/>
</dbReference>
<keyword evidence="15" id="KW-0325">Glycoprotein</keyword>
<evidence type="ECO:0000256" key="10">
    <source>
        <dbReference type="ARBA" id="ARBA00022837"/>
    </source>
</evidence>
<evidence type="ECO:0000256" key="4">
    <source>
        <dbReference type="ARBA" id="ARBA00022559"/>
    </source>
</evidence>
<sequence>MTTTFVGLFLIIVSLLNFNHGQKWEFQRYDGWYNNLAHPEWGSAGSRLYRHMPSAYSDGIYMLDENLPSARLVSDTVFKGQDGMSNERNITTMFAFFSQVVAYEIMQASDVSCPLEMHKIAVNKCDDVFDSQCEGGSMMPFLRAKYDKRTGEGLNSPREQVNERTSWIDASFLYSVQEPWVNAMRSFHSGLLREGVMPNYPPLNSERVPLINPPPPQVHRLVDPERLFLLGDSRVNENPALLSMGLMLYRWHNYQARRLKVQHPDWTDDDLFHRSRQMVIATLQNIIMYEFLPVLIDEPVAPYKGHNPHLPPGVSHLFAAAAFRYPHTWIPPGLFLRNGKCRYEDNVGGYPAIRLCNTWWNSQDNIQRYSMDQVILGMASQIAERDDHVMVHDLRDYLFGPMHFSRRDLAALSIMRGRDNGLMDYNSARKFFNLTIAKKWSDINPQLHKEDPKLFENLKTLYNDKIETLDVYVGGLLEANGHNMGALFKTIVKEQFYRTRDADRFWFENLNNGLFTEKEIKEIKKVKMYDLIIKTTNIEEEHVQKNVFYFQHGDPCPQPYQLNSSSLEPCIPFMRHDHFMGNEVAFIYTCIGLGTIPLICIGIGYWMVRRRKKLSAPGPKFFPSPLAQIPQEQLSKNMTLNNKNNNMQIYTLQKPKQAIWVGQAVEWMHEKYSRSVNVVLDHTPSIQLTKRRGGLLRHVGLENIQTLYISVSDSGFMLIVVPNDYDVVLHFETEGQCAKFLVHTEQLMKTHGRNIRVSHTGTDALLKAAETRETRQKKLEHFFRDAYAQAFQLPQMKSSEESAQFSHSTPAVLRTTLNRAEFAEALGMNENDLFIERMFLVVTRGHGNKMSFQDFLETVVKFSKGQLQEKLEIIYLLCLPDEEGRVDREEFCEFMRSIMTAGGTKLDGDHQEALMEEILFNSGIPKQKDYLTQKDFEAILSEVSKNMGLHLKGRRTMINSSRSKNCLGERESVSSFTIPFEMENSKLRKYYNNCVTWLEDNRQHVSCLLIFFLINGAVFFERFWHYYSMNEHRDLRRVMGLGIAITRGSAASISFCMGLILLTVCRNCITKLRETPLNDFVPFDAAISFHKLIGITIGFFSLVHTAGHCINFYHVSTQDHEGLRCLFQEAVFSSDFQPSIIYWFFGTVTGITGIFLVVVMSVMYVFAAPSIINSAYHAFRITHLLNILLYALAIAHGLPKLLDSPRFWYYILGPAVIFIFDRIIGLKQEYKKLDIIAAELLPSDVTYIKFKRPRNFSFKSGQWIRTRCPALGCNFNEWHAFSLASAPQEPFLEIYVKAQGPWTWKLKHEIAHVHHTIGQYPTIYMDGPYGGGNQEWRNYEIAIMVGGGIGVTPYASMLNDLIQATSGSKFSEIACKKVYYVWVCPTHKNFEWFVETLRKVEEEDLQRILEIHIFITQFFHKFDLRTTMLCSEGRSMFTNLKAVNHFGRPNFESFLQHIRQKHQDVRRIGVFSCGPRMLNTSVKEACEAVNSLRKKPNFIHRYETFITGDKNNYAADFFVIKSRADWLESINSLYKIGINLSSNFQNDDQRTIFEMEPVLVSAFSDNHYHEAISLLNSIRKWFGNRRIVVLYDLGLSRYRIDYLKSSYSDVIVEIKKLKFELLPHGVRNLHECRWKSIVIGLELTNYSSVLWLDSSIVIKKSLKPIFDLFKACK</sequence>
<keyword evidence="10" id="KW-0106">Calcium</keyword>
<keyword evidence="14 20" id="KW-0472">Membrane</keyword>
<feature type="domain" description="FAD-binding FR-type" evidence="23">
    <location>
        <begin position="1228"/>
        <end position="1335"/>
    </location>
</feature>
<evidence type="ECO:0000259" key="22">
    <source>
        <dbReference type="PROSITE" id="PS50222"/>
    </source>
</evidence>
<evidence type="ECO:0000256" key="13">
    <source>
        <dbReference type="ARBA" id="ARBA00023002"/>
    </source>
</evidence>
<dbReference type="InterPro" id="IPR034821">
    <property type="entry name" value="DUOX_peroxidase"/>
</dbReference>
<dbReference type="Gene3D" id="3.90.550.10">
    <property type="entry name" value="Spore Coat Polysaccharide Biosynthesis Protein SpsA, Chain A"/>
    <property type="match status" value="1"/>
</dbReference>
<dbReference type="GO" id="GO:0016174">
    <property type="term" value="F:NAD(P)H oxidase H2O2-forming activity"/>
    <property type="evidence" value="ECO:0007669"/>
    <property type="project" value="UniProtKB-EC"/>
</dbReference>
<dbReference type="GO" id="GO:0042744">
    <property type="term" value="P:hydrogen peroxide catabolic process"/>
    <property type="evidence" value="ECO:0007669"/>
    <property type="project" value="UniProtKB-KW"/>
</dbReference>
<comment type="similarity">
    <text evidence="2">In the N-terminal section; belongs to the peroxidase family.</text>
</comment>
<dbReference type="Gene3D" id="3.40.50.80">
    <property type="entry name" value="Nucleotide-binding domain of ferredoxin-NADP reductase (FNR) module"/>
    <property type="match status" value="1"/>
</dbReference>
<dbReference type="PANTHER" id="PTHR11475:SF144">
    <property type="entry name" value="NAD(P)H OXIDASE (H2O2-FORMING)"/>
    <property type="match status" value="1"/>
</dbReference>
<keyword evidence="16" id="KW-0376">Hydrogen peroxide</keyword>
<feature type="transmembrane region" description="Helical" evidence="20">
    <location>
        <begin position="1092"/>
        <end position="1113"/>
    </location>
</feature>
<dbReference type="SUPFAM" id="SSF47473">
    <property type="entry name" value="EF-hand"/>
    <property type="match status" value="1"/>
</dbReference>
<dbReference type="InterPro" id="IPR010255">
    <property type="entry name" value="Haem_peroxidase_sf"/>
</dbReference>
<feature type="transmembrane region" description="Helical" evidence="20">
    <location>
        <begin position="1007"/>
        <end position="1027"/>
    </location>
</feature>
<evidence type="ECO:0000259" key="23">
    <source>
        <dbReference type="PROSITE" id="PS51384"/>
    </source>
</evidence>
<keyword evidence="7 19" id="KW-0479">Metal-binding</keyword>
<dbReference type="CDD" id="cd06186">
    <property type="entry name" value="NOX_Duox_like_FAD_NADP"/>
    <property type="match status" value="1"/>
</dbReference>
<keyword evidence="19" id="KW-0349">Heme</keyword>
<dbReference type="InterPro" id="IPR013112">
    <property type="entry name" value="FAD-bd_8"/>
</dbReference>
<dbReference type="FunFam" id="3.40.50.80:FF:000020">
    <property type="entry name" value="Dual oxidase 1"/>
    <property type="match status" value="1"/>
</dbReference>
<dbReference type="InterPro" id="IPR019791">
    <property type="entry name" value="Haem_peroxidase_animal"/>
</dbReference>
<keyword evidence="8" id="KW-0677">Repeat</keyword>
<evidence type="ECO:0000256" key="1">
    <source>
        <dbReference type="ARBA" id="ARBA00004141"/>
    </source>
</evidence>
<dbReference type="WBParaSite" id="nRc.2.0.1.t22588-RA">
    <property type="protein sequence ID" value="nRc.2.0.1.t22588-RA"/>
    <property type="gene ID" value="nRc.2.0.1.g22588"/>
</dbReference>
<evidence type="ECO:0000313" key="24">
    <source>
        <dbReference type="Proteomes" id="UP000887565"/>
    </source>
</evidence>
<dbReference type="GO" id="GO:0042303">
    <property type="term" value="P:molting cycle"/>
    <property type="evidence" value="ECO:0007669"/>
    <property type="project" value="UniProtKB-ARBA"/>
</dbReference>
<evidence type="ECO:0000256" key="21">
    <source>
        <dbReference type="SAM" id="SignalP"/>
    </source>
</evidence>
<evidence type="ECO:0000256" key="5">
    <source>
        <dbReference type="ARBA" id="ARBA00022630"/>
    </source>
</evidence>
<evidence type="ECO:0000256" key="16">
    <source>
        <dbReference type="ARBA" id="ARBA00023324"/>
    </source>
</evidence>
<dbReference type="GO" id="GO:0042335">
    <property type="term" value="P:cuticle development"/>
    <property type="evidence" value="ECO:0007669"/>
    <property type="project" value="UniProtKB-ARBA"/>
</dbReference>
<dbReference type="SFLD" id="SFLDS00052">
    <property type="entry name" value="Ferric_Reductase_Domain"/>
    <property type="match status" value="1"/>
</dbReference>
<dbReference type="EC" id="1.6.3.1" evidence="3"/>
<evidence type="ECO:0000256" key="17">
    <source>
        <dbReference type="ARBA" id="ARBA00047455"/>
    </source>
</evidence>
<name>A0A915J7Z2_ROMCU</name>
<evidence type="ECO:0000313" key="25">
    <source>
        <dbReference type="WBParaSite" id="nRc.2.0.1.t22588-RA"/>
    </source>
</evidence>
<evidence type="ECO:0000256" key="20">
    <source>
        <dbReference type="SAM" id="Phobius"/>
    </source>
</evidence>
<evidence type="ECO:0000256" key="9">
    <source>
        <dbReference type="ARBA" id="ARBA00022827"/>
    </source>
</evidence>
<comment type="catalytic activity">
    <reaction evidence="18">
        <text>NADPH + O2 + H(+) = H2O2 + NADP(+)</text>
        <dbReference type="Rhea" id="RHEA:11260"/>
        <dbReference type="ChEBI" id="CHEBI:15378"/>
        <dbReference type="ChEBI" id="CHEBI:15379"/>
        <dbReference type="ChEBI" id="CHEBI:16240"/>
        <dbReference type="ChEBI" id="CHEBI:57783"/>
        <dbReference type="ChEBI" id="CHEBI:58349"/>
        <dbReference type="EC" id="1.6.3.1"/>
    </reaction>
</comment>
<dbReference type="GO" id="GO:0005509">
    <property type="term" value="F:calcium ion binding"/>
    <property type="evidence" value="ECO:0007669"/>
    <property type="project" value="InterPro"/>
</dbReference>
<feature type="transmembrane region" description="Helical" evidence="20">
    <location>
        <begin position="585"/>
        <end position="608"/>
    </location>
</feature>
<dbReference type="InterPro" id="IPR013121">
    <property type="entry name" value="Fe_red_NAD-bd_6"/>
</dbReference>
<evidence type="ECO:0000256" key="19">
    <source>
        <dbReference type="PIRSR" id="PIRSR619791-2"/>
    </source>
</evidence>
<dbReference type="Pfam" id="PF07801">
    <property type="entry name" value="DUF1647"/>
    <property type="match status" value="1"/>
</dbReference>
<evidence type="ECO:0000256" key="7">
    <source>
        <dbReference type="ARBA" id="ARBA00022723"/>
    </source>
</evidence>
<dbReference type="Pfam" id="PF01794">
    <property type="entry name" value="Ferric_reduct"/>
    <property type="match status" value="1"/>
</dbReference>
<dbReference type="GO" id="GO:0020037">
    <property type="term" value="F:heme binding"/>
    <property type="evidence" value="ECO:0007669"/>
    <property type="project" value="InterPro"/>
</dbReference>
<evidence type="ECO:0000256" key="2">
    <source>
        <dbReference type="ARBA" id="ARBA00005644"/>
    </source>
</evidence>
<feature type="transmembrane region" description="Helical" evidence="20">
    <location>
        <begin position="1039"/>
        <end position="1064"/>
    </location>
</feature>
<dbReference type="Gene3D" id="2.40.30.10">
    <property type="entry name" value="Translation factors"/>
    <property type="match status" value="1"/>
</dbReference>
<dbReference type="PROSITE" id="PS50292">
    <property type="entry name" value="PEROXIDASE_3"/>
    <property type="match status" value="1"/>
</dbReference>
<feature type="transmembrane region" description="Helical" evidence="20">
    <location>
        <begin position="1178"/>
        <end position="1195"/>
    </location>
</feature>
<feature type="chain" id="PRO_5038077955" description="NAD(P)H oxidase (H2O2-forming)" evidence="21">
    <location>
        <begin position="22"/>
        <end position="1673"/>
    </location>
</feature>
<dbReference type="GO" id="GO:0016175">
    <property type="term" value="F:superoxide-generating NAD(P)H oxidase activity"/>
    <property type="evidence" value="ECO:0007669"/>
    <property type="project" value="UniProtKB-ARBA"/>
</dbReference>
<dbReference type="FunFam" id="1.10.640.10:FF:000004">
    <property type="entry name" value="Dual oxidase 2"/>
    <property type="match status" value="1"/>
</dbReference>
<feature type="domain" description="EF-hand" evidence="22">
    <location>
        <begin position="866"/>
        <end position="901"/>
    </location>
</feature>
<dbReference type="FunFam" id="2.40.30.10:FF:000059">
    <property type="entry name" value="dual oxidase isoform X1"/>
    <property type="match status" value="1"/>
</dbReference>
<keyword evidence="13" id="KW-0560">Oxidoreductase</keyword>
<feature type="binding site" description="axial binding residue" evidence="19">
    <location>
        <position position="327"/>
    </location>
    <ligand>
        <name>heme b</name>
        <dbReference type="ChEBI" id="CHEBI:60344"/>
    </ligand>
    <ligandPart>
        <name>Fe</name>
        <dbReference type="ChEBI" id="CHEBI:18248"/>
    </ligandPart>
</feature>
<dbReference type="GO" id="GO:0042742">
    <property type="term" value="P:defense response to bacterium"/>
    <property type="evidence" value="ECO:0007669"/>
    <property type="project" value="UniProtKB-ARBA"/>
</dbReference>
<accession>A0A915J7Z2</accession>
<evidence type="ECO:0000256" key="8">
    <source>
        <dbReference type="ARBA" id="ARBA00022737"/>
    </source>
</evidence>
<keyword evidence="24" id="KW-1185">Reference proteome</keyword>
<dbReference type="SUPFAM" id="SSF63380">
    <property type="entry name" value="Riboflavin synthase domain-like"/>
    <property type="match status" value="1"/>
</dbReference>
<feature type="signal peptide" evidence="21">
    <location>
        <begin position="1"/>
        <end position="21"/>
    </location>
</feature>
<keyword evidence="5" id="KW-0285">Flavoprotein</keyword>
<dbReference type="OMA" id="QRYDYFE"/>
<comment type="catalytic activity">
    <reaction evidence="17">
        <text>NADH + O2 + H(+) = H2O2 + NAD(+)</text>
        <dbReference type="Rhea" id="RHEA:11264"/>
        <dbReference type="ChEBI" id="CHEBI:15378"/>
        <dbReference type="ChEBI" id="CHEBI:15379"/>
        <dbReference type="ChEBI" id="CHEBI:16240"/>
        <dbReference type="ChEBI" id="CHEBI:57540"/>
        <dbReference type="ChEBI" id="CHEBI:57945"/>
        <dbReference type="EC" id="1.6.3.1"/>
    </reaction>
</comment>
<dbReference type="CDD" id="cd09820">
    <property type="entry name" value="dual_peroxidase_like"/>
    <property type="match status" value="1"/>
</dbReference>
<dbReference type="InterPro" id="IPR039261">
    <property type="entry name" value="FNR_nucleotide-bd"/>
</dbReference>
<proteinExistence type="inferred from homology"/>
<feature type="transmembrane region" description="Helical" evidence="20">
    <location>
        <begin position="1140"/>
        <end position="1166"/>
    </location>
</feature>
<dbReference type="Pfam" id="PF03098">
    <property type="entry name" value="An_peroxidase"/>
    <property type="match status" value="1"/>
</dbReference>
<dbReference type="InterPro" id="IPR029044">
    <property type="entry name" value="Nucleotide-diphossugar_trans"/>
</dbReference>
<reference evidence="25" key="1">
    <citation type="submission" date="2022-11" db="UniProtKB">
        <authorList>
            <consortium name="WormBaseParasite"/>
        </authorList>
    </citation>
    <scope>IDENTIFICATION</scope>
</reference>
<dbReference type="GO" id="GO:0004601">
    <property type="term" value="F:peroxidase activity"/>
    <property type="evidence" value="ECO:0007669"/>
    <property type="project" value="UniProtKB-KW"/>
</dbReference>
<evidence type="ECO:0000256" key="3">
    <source>
        <dbReference type="ARBA" id="ARBA00012698"/>
    </source>
</evidence>
<dbReference type="SFLD" id="SFLDG01168">
    <property type="entry name" value="Ferric_reductase_subgroup_(FRE"/>
    <property type="match status" value="1"/>
</dbReference>
<evidence type="ECO:0000256" key="15">
    <source>
        <dbReference type="ARBA" id="ARBA00023180"/>
    </source>
</evidence>
<comment type="subcellular location">
    <subcellularLocation>
        <location evidence="1">Membrane</location>
        <topology evidence="1">Multi-pass membrane protein</topology>
    </subcellularLocation>
</comment>
<dbReference type="SFLD" id="SFLDG01169">
    <property type="entry name" value="NADPH_oxidase_subgroup_(NOX)"/>
    <property type="match status" value="1"/>
</dbReference>
<evidence type="ECO:0000256" key="14">
    <source>
        <dbReference type="ARBA" id="ARBA00023136"/>
    </source>
</evidence>
<dbReference type="Gene3D" id="1.10.238.10">
    <property type="entry name" value="EF-hand"/>
    <property type="match status" value="1"/>
</dbReference>
<dbReference type="GO" id="GO:0009886">
    <property type="term" value="P:post-embryonic animal morphogenesis"/>
    <property type="evidence" value="ECO:0007669"/>
    <property type="project" value="UniProtKB-ARBA"/>
</dbReference>
<feature type="transmembrane region" description="Helical" evidence="20">
    <location>
        <begin position="1207"/>
        <end position="1224"/>
    </location>
</feature>
<dbReference type="InterPro" id="IPR013130">
    <property type="entry name" value="Fe3_Rdtase_TM_dom"/>
</dbReference>
<dbReference type="SUPFAM" id="SSF52343">
    <property type="entry name" value="Ferredoxin reductase-like, C-terminal NADP-linked domain"/>
    <property type="match status" value="1"/>
</dbReference>
<dbReference type="GO" id="GO:0006979">
    <property type="term" value="P:response to oxidative stress"/>
    <property type="evidence" value="ECO:0007669"/>
    <property type="project" value="InterPro"/>
</dbReference>
<dbReference type="PROSITE" id="PS50222">
    <property type="entry name" value="EF_HAND_2"/>
    <property type="match status" value="1"/>
</dbReference>
<dbReference type="SUPFAM" id="SSF48113">
    <property type="entry name" value="Heme-dependent peroxidases"/>
    <property type="match status" value="1"/>
</dbReference>
<dbReference type="Pfam" id="PF08030">
    <property type="entry name" value="NAD_binding_6"/>
    <property type="match status" value="1"/>
</dbReference>
<dbReference type="InterPro" id="IPR012444">
    <property type="entry name" value="DUF1647"/>
</dbReference>
<evidence type="ECO:0000256" key="6">
    <source>
        <dbReference type="ARBA" id="ARBA00022692"/>
    </source>
</evidence>
<dbReference type="InterPro" id="IPR017938">
    <property type="entry name" value="Riboflavin_synthase-like_b-brl"/>
</dbReference>
<dbReference type="InterPro" id="IPR037120">
    <property type="entry name" value="Haem_peroxidase_sf_animal"/>
</dbReference>
<protein>
    <recommendedName>
        <fullName evidence="3">NAD(P)H oxidase (H2O2-forming)</fullName>
        <ecNumber evidence="3">1.6.3.1</ecNumber>
    </recommendedName>
</protein>
<keyword evidence="12 20" id="KW-1133">Transmembrane helix</keyword>
<keyword evidence="9" id="KW-0274">FAD</keyword>
<evidence type="ECO:0000256" key="12">
    <source>
        <dbReference type="ARBA" id="ARBA00022989"/>
    </source>
</evidence>
<dbReference type="PRINTS" id="PR00457">
    <property type="entry name" value="ANPEROXIDASE"/>
</dbReference>
<evidence type="ECO:0000256" key="18">
    <source>
        <dbReference type="ARBA" id="ARBA00048762"/>
    </source>
</evidence>
<dbReference type="InterPro" id="IPR002048">
    <property type="entry name" value="EF_hand_dom"/>
</dbReference>
<dbReference type="SUPFAM" id="SSF53448">
    <property type="entry name" value="Nucleotide-diphospho-sugar transferases"/>
    <property type="match status" value="1"/>
</dbReference>
<dbReference type="GO" id="GO:0016020">
    <property type="term" value="C:membrane"/>
    <property type="evidence" value="ECO:0007669"/>
    <property type="project" value="UniProtKB-SubCell"/>
</dbReference>
<keyword evidence="21" id="KW-0732">Signal</keyword>